<evidence type="ECO:0000313" key="6">
    <source>
        <dbReference type="EMBL" id="PKU22696.1"/>
    </source>
</evidence>
<feature type="domain" description="Outer membrane lipoprotein BamD-like" evidence="5">
    <location>
        <begin position="37"/>
        <end position="231"/>
    </location>
</feature>
<evidence type="ECO:0000256" key="4">
    <source>
        <dbReference type="HAMAP-Rule" id="MF_00922"/>
    </source>
</evidence>
<accession>A0A2N3PQL7</accession>
<dbReference type="NCBIfam" id="TIGR03302">
    <property type="entry name" value="OM_YfiO"/>
    <property type="match status" value="1"/>
</dbReference>
<gene>
    <name evidence="4" type="primary">bamD</name>
    <name evidence="6" type="ORF">CWS72_20415</name>
</gene>
<evidence type="ECO:0000256" key="2">
    <source>
        <dbReference type="ARBA" id="ARBA00023136"/>
    </source>
</evidence>
<name>A0A2N3PQL7_9PROT</name>
<evidence type="ECO:0000259" key="5">
    <source>
        <dbReference type="Pfam" id="PF13525"/>
    </source>
</evidence>
<evidence type="ECO:0000256" key="3">
    <source>
        <dbReference type="ARBA" id="ARBA00023237"/>
    </source>
</evidence>
<dbReference type="EMBL" id="PIUM01000028">
    <property type="protein sequence ID" value="PKU22696.1"/>
    <property type="molecule type" value="Genomic_DNA"/>
</dbReference>
<keyword evidence="2 4" id="KW-0472">Membrane</keyword>
<evidence type="ECO:0000313" key="7">
    <source>
        <dbReference type="Proteomes" id="UP000233293"/>
    </source>
</evidence>
<dbReference type="GO" id="GO:0043165">
    <property type="term" value="P:Gram-negative-bacterium-type cell outer membrane assembly"/>
    <property type="evidence" value="ECO:0007669"/>
    <property type="project" value="UniProtKB-UniRule"/>
</dbReference>
<dbReference type="InterPro" id="IPR017689">
    <property type="entry name" value="BamD"/>
</dbReference>
<dbReference type="RefSeq" id="WP_101252489.1">
    <property type="nucleotide sequence ID" value="NZ_PIUM01000028.1"/>
</dbReference>
<comment type="function">
    <text evidence="4">Part of the outer membrane protein assembly complex, which is involved in assembly and insertion of beta-barrel proteins into the outer membrane.</text>
</comment>
<protein>
    <recommendedName>
        <fullName evidence="4">Outer membrane protein assembly factor BamD</fullName>
    </recommendedName>
</protein>
<reference evidence="7" key="1">
    <citation type="submission" date="2017-12" db="EMBL/GenBank/DDBJ databases">
        <title>Draft genome sequence of Telmatospirillum siberiense 26-4b1T, an acidotolerant peatland alphaproteobacterium potentially involved in sulfur cycling.</title>
        <authorList>
            <person name="Hausmann B."/>
            <person name="Pjevac P."/>
            <person name="Schreck K."/>
            <person name="Herbold C.W."/>
            <person name="Daims H."/>
            <person name="Wagner M."/>
            <person name="Pester M."/>
            <person name="Loy A."/>
        </authorList>
    </citation>
    <scope>NUCLEOTIDE SEQUENCE [LARGE SCALE GENOMIC DNA]</scope>
    <source>
        <strain evidence="7">26-4b1</strain>
    </source>
</reference>
<comment type="subunit">
    <text evidence="4">Part of the Bam complex.</text>
</comment>
<dbReference type="InterPro" id="IPR011990">
    <property type="entry name" value="TPR-like_helical_dom_sf"/>
</dbReference>
<dbReference type="SMART" id="SM00028">
    <property type="entry name" value="TPR"/>
    <property type="match status" value="3"/>
</dbReference>
<comment type="caution">
    <text evidence="6">The sequence shown here is derived from an EMBL/GenBank/DDBJ whole genome shotgun (WGS) entry which is preliminary data.</text>
</comment>
<dbReference type="OrthoDB" id="9804044at2"/>
<proteinExistence type="inferred from homology"/>
<dbReference type="Gene3D" id="1.25.40.10">
    <property type="entry name" value="Tetratricopeptide repeat domain"/>
    <property type="match status" value="1"/>
</dbReference>
<dbReference type="SUPFAM" id="SSF48452">
    <property type="entry name" value="TPR-like"/>
    <property type="match status" value="1"/>
</dbReference>
<dbReference type="Proteomes" id="UP000233293">
    <property type="component" value="Unassembled WGS sequence"/>
</dbReference>
<dbReference type="CDD" id="cd15830">
    <property type="entry name" value="BamD"/>
    <property type="match status" value="1"/>
</dbReference>
<dbReference type="HAMAP" id="MF_00922">
    <property type="entry name" value="OM_assembly_BamD"/>
    <property type="match status" value="1"/>
</dbReference>
<dbReference type="GO" id="GO:0051205">
    <property type="term" value="P:protein insertion into membrane"/>
    <property type="evidence" value="ECO:0007669"/>
    <property type="project" value="UniProtKB-UniRule"/>
</dbReference>
<dbReference type="InterPro" id="IPR039565">
    <property type="entry name" value="BamD-like"/>
</dbReference>
<dbReference type="InterPro" id="IPR019734">
    <property type="entry name" value="TPR_rpt"/>
</dbReference>
<keyword evidence="3 4" id="KW-0998">Cell outer membrane</keyword>
<dbReference type="GO" id="GO:0009279">
    <property type="term" value="C:cell outer membrane"/>
    <property type="evidence" value="ECO:0007669"/>
    <property type="project" value="UniProtKB-SubCell"/>
</dbReference>
<organism evidence="6 7">
    <name type="scientific">Telmatospirillum siberiense</name>
    <dbReference type="NCBI Taxonomy" id="382514"/>
    <lineage>
        <taxon>Bacteria</taxon>
        <taxon>Pseudomonadati</taxon>
        <taxon>Pseudomonadota</taxon>
        <taxon>Alphaproteobacteria</taxon>
        <taxon>Rhodospirillales</taxon>
        <taxon>Rhodospirillaceae</taxon>
        <taxon>Telmatospirillum</taxon>
    </lineage>
</organism>
<keyword evidence="7" id="KW-1185">Reference proteome</keyword>
<keyword evidence="1 4" id="KW-0732">Signal</keyword>
<feature type="chain" id="PRO_5015016562" description="Outer membrane protein assembly factor BamD" evidence="4">
    <location>
        <begin position="28"/>
        <end position="271"/>
    </location>
</feature>
<dbReference type="AlphaFoldDB" id="A0A2N3PQL7"/>
<sequence precursor="true">MSILSLPRTIATVFALAVVLPLLGGCAADKQDTYKELPVEELYNNAMDLLKDEEYDKAAKAFDEVERQHPYSVWATKAQLMSAYSHYVHNKFDDAISSLDRFIQLHPGHKDVAYAYYLKALCYYEQIADVTRDQKMTDNALKSLQEVVDRFPNSKYARDAKLKVDLARDHLAGKEMAIGRWYQGQQQYLAAINRYRVVVDNFQTTTHVPEALERLTECYETLGLTQEARNTAAVLGFNYPGDQWYSDTYNLVEGITPDIPKPKQSGWFDWW</sequence>
<evidence type="ECO:0000256" key="1">
    <source>
        <dbReference type="ARBA" id="ARBA00022729"/>
    </source>
</evidence>
<feature type="signal peptide" evidence="4">
    <location>
        <begin position="1"/>
        <end position="27"/>
    </location>
</feature>
<comment type="subcellular location">
    <subcellularLocation>
        <location evidence="4">Cell outer membrane</location>
    </subcellularLocation>
</comment>
<dbReference type="Pfam" id="PF13525">
    <property type="entry name" value="YfiO"/>
    <property type="match status" value="1"/>
</dbReference>
<comment type="similarity">
    <text evidence="4">Belongs to the BamD family.</text>
</comment>